<accession>I3JIW4</accession>
<dbReference type="InterPro" id="IPR011417">
    <property type="entry name" value="ANTH_dom"/>
</dbReference>
<dbReference type="CDD" id="cd16985">
    <property type="entry name" value="ANTH_N_AP180"/>
    <property type="match status" value="1"/>
</dbReference>
<evidence type="ECO:0000256" key="16">
    <source>
        <dbReference type="ARBA" id="ARBA00023242"/>
    </source>
</evidence>
<dbReference type="GO" id="GO:0005905">
    <property type="term" value="C:clathrin-coated pit"/>
    <property type="evidence" value="ECO:0007669"/>
    <property type="project" value="UniProtKB-SubCell"/>
</dbReference>
<protein>
    <recommendedName>
        <fullName evidence="20">Phosphatidylinositol-binding clathrin assembly protein</fullName>
    </recommendedName>
</protein>
<proteinExistence type="inferred from homology"/>
<name>I3JIW4_ORENI</name>
<dbReference type="AlphaFoldDB" id="I3JIW4"/>
<keyword evidence="7" id="KW-1003">Cell membrane</keyword>
<dbReference type="GO" id="GO:0008021">
    <property type="term" value="C:synaptic vesicle"/>
    <property type="evidence" value="ECO:0007669"/>
    <property type="project" value="TreeGrafter"/>
</dbReference>
<feature type="coiled-coil region" evidence="21">
    <location>
        <begin position="275"/>
        <end position="341"/>
    </location>
</feature>
<evidence type="ECO:0000256" key="17">
    <source>
        <dbReference type="ARBA" id="ARBA00023329"/>
    </source>
</evidence>
<keyword evidence="9" id="KW-0597">Phosphoprotein</keyword>
<dbReference type="PROSITE" id="PS50942">
    <property type="entry name" value="ENTH"/>
    <property type="match status" value="1"/>
</dbReference>
<dbReference type="GO" id="GO:0005634">
    <property type="term" value="C:nucleus"/>
    <property type="evidence" value="ECO:0007669"/>
    <property type="project" value="UniProtKB-SubCell"/>
</dbReference>
<evidence type="ECO:0000256" key="19">
    <source>
        <dbReference type="ARBA" id="ARBA00061829"/>
    </source>
</evidence>
<evidence type="ECO:0000256" key="13">
    <source>
        <dbReference type="ARBA" id="ARBA00023034"/>
    </source>
</evidence>
<dbReference type="SMART" id="SM00273">
    <property type="entry name" value="ENTH"/>
    <property type="match status" value="1"/>
</dbReference>
<comment type="similarity">
    <text evidence="6">Belongs to the PICALM/SNAP91 family.</text>
</comment>
<evidence type="ECO:0000256" key="6">
    <source>
        <dbReference type="ARBA" id="ARBA00008011"/>
    </source>
</evidence>
<keyword evidence="14" id="KW-0472">Membrane</keyword>
<dbReference type="GO" id="GO:0016185">
    <property type="term" value="P:synaptic vesicle budding from presynaptic endocytic zone membrane"/>
    <property type="evidence" value="ECO:0007669"/>
    <property type="project" value="TreeGrafter"/>
</dbReference>
<dbReference type="FunFam" id="1.20.58.150:FF:000001">
    <property type="entry name" value="phosphatidylinositol-binding clathrin assembly protein-like isoform X1"/>
    <property type="match status" value="1"/>
</dbReference>
<keyword evidence="12" id="KW-0007">Acetylation</keyword>
<dbReference type="Proteomes" id="UP000005207">
    <property type="component" value="Linkage group LG3"/>
</dbReference>
<evidence type="ECO:0000256" key="1">
    <source>
        <dbReference type="ARBA" id="ARBA00004123"/>
    </source>
</evidence>
<keyword evidence="15" id="KW-0168">Coated pit</keyword>
<dbReference type="SUPFAM" id="SSF89009">
    <property type="entry name" value="GAT-like domain"/>
    <property type="match status" value="1"/>
</dbReference>
<dbReference type="GO" id="GO:0005546">
    <property type="term" value="F:phosphatidylinositol-4,5-bisphosphate binding"/>
    <property type="evidence" value="ECO:0007669"/>
    <property type="project" value="TreeGrafter"/>
</dbReference>
<dbReference type="Gene3D" id="1.25.40.90">
    <property type="match status" value="1"/>
</dbReference>
<keyword evidence="13" id="KW-0333">Golgi apparatus</keyword>
<dbReference type="InterPro" id="IPR045192">
    <property type="entry name" value="AP180-like"/>
</dbReference>
<dbReference type="GO" id="GO:0048268">
    <property type="term" value="P:clathrin coat assembly"/>
    <property type="evidence" value="ECO:0007669"/>
    <property type="project" value="InterPro"/>
</dbReference>
<reference evidence="25" key="1">
    <citation type="submission" date="2012-01" db="EMBL/GenBank/DDBJ databases">
        <title>The Genome Sequence of Oreochromis niloticus (Nile Tilapia).</title>
        <authorList>
            <consortium name="Broad Institute Genome Assembly Team"/>
            <consortium name="Broad Institute Sequencing Platform"/>
            <person name="Di Palma F."/>
            <person name="Johnson J."/>
            <person name="Lander E.S."/>
            <person name="Lindblad-Toh K."/>
        </authorList>
    </citation>
    <scope>NUCLEOTIDE SEQUENCE [LARGE SCALE GENOMIC DNA]</scope>
</reference>
<evidence type="ECO:0000256" key="3">
    <source>
        <dbReference type="ARBA" id="ARBA00004236"/>
    </source>
</evidence>
<dbReference type="STRING" id="8128.ENSONIP00000078310"/>
<dbReference type="HOGENOM" id="CLU_014080_0_0_1"/>
<evidence type="ECO:0000256" key="15">
    <source>
        <dbReference type="ARBA" id="ARBA00023176"/>
    </source>
</evidence>
<evidence type="ECO:0000259" key="23">
    <source>
        <dbReference type="PROSITE" id="PS50942"/>
    </source>
</evidence>
<evidence type="ECO:0000256" key="12">
    <source>
        <dbReference type="ARBA" id="ARBA00022990"/>
    </source>
</evidence>
<dbReference type="GO" id="GO:0032050">
    <property type="term" value="F:clathrin heavy chain binding"/>
    <property type="evidence" value="ECO:0007669"/>
    <property type="project" value="TreeGrafter"/>
</dbReference>
<evidence type="ECO:0000256" key="8">
    <source>
        <dbReference type="ARBA" id="ARBA00022499"/>
    </source>
</evidence>
<evidence type="ECO:0000256" key="9">
    <source>
        <dbReference type="ARBA" id="ARBA00022553"/>
    </source>
</evidence>
<dbReference type="Ensembl" id="ENSONIT00000008813.2">
    <property type="protein sequence ID" value="ENSONIP00000008808.2"/>
    <property type="gene ID" value="ENSONIG00000006985.2"/>
</dbReference>
<dbReference type="Gene3D" id="1.20.58.150">
    <property type="entry name" value="ANTH domain"/>
    <property type="match status" value="1"/>
</dbReference>
<comment type="subunit">
    <text evidence="19">Binds to clathrin; involves primarily the C-terminal sequences, but the full-length protein is required for full binding capacity. Binds phosphatidylinositol 4,5- bisphosphate. Interacts with PIMREG; this interaction may change the subcellular location into the nucleus. Interacts with AP2A1 (via its alpha-appendage domain). Interacts (via N-terminus) with VAMP2; VAMP3; VAMP7 and VAMP8 (Via N-terminus). Interacts with LC3/MAP1LC3A.</text>
</comment>
<comment type="subcellular location">
    <subcellularLocation>
        <location evidence="3">Cell membrane</location>
    </subcellularLocation>
    <subcellularLocation>
        <location evidence="2">Cytoplasmic vesicle</location>
        <location evidence="2">Clathrin-coated vesicle</location>
    </subcellularLocation>
    <subcellularLocation>
        <location evidence="4">Golgi apparatus</location>
    </subcellularLocation>
    <subcellularLocation>
        <location evidence="5">Membrane</location>
        <location evidence="5">Clathrin-coated pit</location>
    </subcellularLocation>
    <subcellularLocation>
        <location evidence="1">Nucleus</location>
    </subcellularLocation>
</comment>
<evidence type="ECO:0000256" key="20">
    <source>
        <dbReference type="ARBA" id="ARBA00068054"/>
    </source>
</evidence>
<dbReference type="InterPro" id="IPR014712">
    <property type="entry name" value="ANTH_dom_sf"/>
</dbReference>
<keyword evidence="11" id="KW-0832">Ubl conjugation</keyword>
<evidence type="ECO:0000256" key="21">
    <source>
        <dbReference type="SAM" id="Coils"/>
    </source>
</evidence>
<gene>
    <name evidence="24" type="primary">si:ch211-200p22.4</name>
</gene>
<dbReference type="InterPro" id="IPR008942">
    <property type="entry name" value="ENTH_VHS"/>
</dbReference>
<evidence type="ECO:0000256" key="22">
    <source>
        <dbReference type="SAM" id="MobiDB-lite"/>
    </source>
</evidence>
<dbReference type="SUPFAM" id="SSF48464">
    <property type="entry name" value="ENTH/VHS domain"/>
    <property type="match status" value="1"/>
</dbReference>
<dbReference type="GO" id="GO:0000149">
    <property type="term" value="F:SNARE binding"/>
    <property type="evidence" value="ECO:0007669"/>
    <property type="project" value="TreeGrafter"/>
</dbReference>
<dbReference type="GO" id="GO:0098894">
    <property type="term" value="C:extrinsic component of presynaptic endocytic zone membrane"/>
    <property type="evidence" value="ECO:0007669"/>
    <property type="project" value="TreeGrafter"/>
</dbReference>
<dbReference type="PANTHER" id="PTHR22951">
    <property type="entry name" value="CLATHRIN ASSEMBLY PROTEIN"/>
    <property type="match status" value="1"/>
</dbReference>
<comment type="function">
    <text evidence="18">Cytoplasmic adapter protein that plays a critical role in clathrin-mediated endocytosis which is important in processes such as internalization of cell receptors, synaptic transmission or removal of apoptotic cells. Recruits AP-2 and attaches clathrin triskelions to the cytoplasmic side of plasma membrane leading to clathrin-coated vesicles (CCVs) assembly. Furthermore, regulates clathrin-coated vesicle size and maturation by directly sensing and driving membrane curvature. In addition to binding to clathrin, mediates the endocytosis of small R-SNARES (Soluble NSF Attachment Protein REceptors) between plasma membranes and endosomes including VAMP2, VAMP3, VAMP4, VAMP7 or VAMP8. In turn, PICALM-dependent SNARE endocytosis is required for the formation and maturation of autophagic precursors. Modulates thereby autophagy and the turnover of autophagy substrates such as MAPT/TAU or amyloid precursor protein cleaved C-terminal fragment (APP-CTF).</text>
</comment>
<dbReference type="eggNOG" id="KOG0251">
    <property type="taxonomic scope" value="Eukaryota"/>
</dbReference>
<evidence type="ECO:0000313" key="24">
    <source>
        <dbReference type="Ensembl" id="ENSONIP00000008808.2"/>
    </source>
</evidence>
<keyword evidence="8" id="KW-1017">Isopeptide bond</keyword>
<evidence type="ECO:0000256" key="7">
    <source>
        <dbReference type="ARBA" id="ARBA00022475"/>
    </source>
</evidence>
<keyword evidence="25" id="KW-1185">Reference proteome</keyword>
<evidence type="ECO:0000256" key="18">
    <source>
        <dbReference type="ARBA" id="ARBA00055144"/>
    </source>
</evidence>
<evidence type="ECO:0000313" key="25">
    <source>
        <dbReference type="Proteomes" id="UP000005207"/>
    </source>
</evidence>
<organism evidence="24 25">
    <name type="scientific">Oreochromis niloticus</name>
    <name type="common">Nile tilapia</name>
    <name type="synonym">Tilapia nilotica</name>
    <dbReference type="NCBI Taxonomy" id="8128"/>
    <lineage>
        <taxon>Eukaryota</taxon>
        <taxon>Metazoa</taxon>
        <taxon>Chordata</taxon>
        <taxon>Craniata</taxon>
        <taxon>Vertebrata</taxon>
        <taxon>Euteleostomi</taxon>
        <taxon>Actinopterygii</taxon>
        <taxon>Neopterygii</taxon>
        <taxon>Teleostei</taxon>
        <taxon>Neoteleostei</taxon>
        <taxon>Acanthomorphata</taxon>
        <taxon>Ovalentaria</taxon>
        <taxon>Cichlomorphae</taxon>
        <taxon>Cichliformes</taxon>
        <taxon>Cichlidae</taxon>
        <taxon>African cichlids</taxon>
        <taxon>Pseudocrenilabrinae</taxon>
        <taxon>Oreochromini</taxon>
        <taxon>Oreochromis</taxon>
    </lineage>
</organism>
<dbReference type="InterPro" id="IPR013809">
    <property type="entry name" value="ENTH"/>
</dbReference>
<keyword evidence="16" id="KW-0539">Nucleus</keyword>
<dbReference type="Pfam" id="PF07651">
    <property type="entry name" value="ANTH"/>
    <property type="match status" value="1"/>
</dbReference>
<keyword evidence="21" id="KW-0175">Coiled coil</keyword>
<dbReference type="GO" id="GO:0030136">
    <property type="term" value="C:clathrin-coated vesicle"/>
    <property type="evidence" value="ECO:0007669"/>
    <property type="project" value="UniProtKB-SubCell"/>
</dbReference>
<feature type="domain" description="ENTH" evidence="23">
    <location>
        <begin position="14"/>
        <end position="145"/>
    </location>
</feature>
<reference evidence="24" key="2">
    <citation type="submission" date="2025-08" db="UniProtKB">
        <authorList>
            <consortium name="Ensembl"/>
        </authorList>
    </citation>
    <scope>IDENTIFICATION</scope>
</reference>
<dbReference type="PANTHER" id="PTHR22951:SF11">
    <property type="entry name" value="ENTH DOMAIN-CONTAINING PROTEIN"/>
    <property type="match status" value="1"/>
</dbReference>
<evidence type="ECO:0000256" key="11">
    <source>
        <dbReference type="ARBA" id="ARBA00022843"/>
    </source>
</evidence>
<keyword evidence="17" id="KW-0968">Cytoplasmic vesicle</keyword>
<keyword evidence="10" id="KW-0254">Endocytosis</keyword>
<dbReference type="FunFam" id="1.25.40.90:FF:000001">
    <property type="entry name" value="phosphatidylinositol-binding clathrin assembly protein-like isoform X1"/>
    <property type="match status" value="1"/>
</dbReference>
<feature type="region of interest" description="Disordered" evidence="22">
    <location>
        <begin position="520"/>
        <end position="543"/>
    </location>
</feature>
<evidence type="ECO:0000256" key="14">
    <source>
        <dbReference type="ARBA" id="ARBA00023136"/>
    </source>
</evidence>
<sequence length="625" mass="68988">MSGQSITDRITAAQHSMTGSAISKAVCKATTHEVSGPKKKHLDYLIHCTNEMNVNIPQLADTLFERTANSSWVVVFKALITTHHLMMYGNERFIQYLASRNTLFNLNNFLDKGALQGYDMSTFIRRYSRYLNEKAMSYRLVAVDFTKMKRGIDGVMRTMNTEKLIKTLPIIQNQLDALLDFQANPNELTNGVINSAFMLLFKDSIRLFAAYNEGVINLLEKYFDMKKNQCKDALDIYKKFLYRMTKLSEFLKVAEQVGIDQGDIPDLSQAPSSLLEALEQHLASLEGKKTKELNADTRASTLSNAVSSLSSTGMSFSRMDEKEKQQALEEEQARLQALKVTHFILFGQIDQRLKEIGMQTPPSASPSSQSIGSANNNNHVTQTPEFFSSTLSTNSVPNLNSDLFDLQPAFIPAVQSTPSISNANSAWGALDLAFRSVFLPARMPLLAAIPIKNAVFPYTHLTRLFTLISSSGFDALGDLLKPTVPTHTAPPPPPPQVAIHPGGKLLANDLDSSLANLVGSEPDMQWNQPGEKKLTGGQNWQNKTMSTTQWSPAPMAPQPMPAPAPMAFPMTTPQVPVYGMVPPQMGQMGGVPVMAPQPMMYNQPVLRPTNPFAPMPGAQVTLIHF</sequence>
<dbReference type="GO" id="GO:0005545">
    <property type="term" value="F:1-phosphatidylinositol binding"/>
    <property type="evidence" value="ECO:0007669"/>
    <property type="project" value="InterPro"/>
</dbReference>
<evidence type="ECO:0000256" key="10">
    <source>
        <dbReference type="ARBA" id="ARBA00022583"/>
    </source>
</evidence>
<dbReference type="GeneTree" id="ENSGT00950000183068"/>
<evidence type="ECO:0000256" key="5">
    <source>
        <dbReference type="ARBA" id="ARBA00004600"/>
    </source>
</evidence>
<evidence type="ECO:0000256" key="2">
    <source>
        <dbReference type="ARBA" id="ARBA00004132"/>
    </source>
</evidence>
<dbReference type="GO" id="GO:0005794">
    <property type="term" value="C:Golgi apparatus"/>
    <property type="evidence" value="ECO:0007669"/>
    <property type="project" value="UniProtKB-SubCell"/>
</dbReference>
<dbReference type="GO" id="GO:0072583">
    <property type="term" value="P:clathrin-dependent endocytosis"/>
    <property type="evidence" value="ECO:0007669"/>
    <property type="project" value="InterPro"/>
</dbReference>
<reference evidence="24" key="3">
    <citation type="submission" date="2025-09" db="UniProtKB">
        <authorList>
            <consortium name="Ensembl"/>
        </authorList>
    </citation>
    <scope>IDENTIFICATION</scope>
</reference>
<evidence type="ECO:0000256" key="4">
    <source>
        <dbReference type="ARBA" id="ARBA00004555"/>
    </source>
</evidence>